<sequence>MIVWNRLLDVNSKEDEDRDCLLFFFTQKRYVMVLGMDLNGPAGWPTDYSPGEIVAGLIIFVVMVGFTVYWSWKNSGDE</sequence>
<keyword evidence="1" id="KW-1133">Transmembrane helix</keyword>
<organism evidence="2 3">
    <name type="scientific">Rothia terrae</name>
    <dbReference type="NCBI Taxonomy" id="396015"/>
    <lineage>
        <taxon>Bacteria</taxon>
        <taxon>Bacillati</taxon>
        <taxon>Actinomycetota</taxon>
        <taxon>Actinomycetes</taxon>
        <taxon>Micrococcales</taxon>
        <taxon>Micrococcaceae</taxon>
        <taxon>Rothia</taxon>
    </lineage>
</organism>
<evidence type="ECO:0000313" key="3">
    <source>
        <dbReference type="Proteomes" id="UP000516404"/>
    </source>
</evidence>
<keyword evidence="1" id="KW-0472">Membrane</keyword>
<name>A0A7S7AZH5_9MICC</name>
<dbReference type="GeneID" id="96624861"/>
<dbReference type="RefSeq" id="WP_193836773.1">
    <property type="nucleotide sequence ID" value="NZ_CP062960.1"/>
</dbReference>
<dbReference type="Proteomes" id="UP000516404">
    <property type="component" value="Plasmid p1"/>
</dbReference>
<accession>A0A7S7AZH5</accession>
<proteinExistence type="predicted"/>
<dbReference type="AlphaFoldDB" id="A0A7S7AZH5"/>
<evidence type="ECO:0000256" key="1">
    <source>
        <dbReference type="SAM" id="Phobius"/>
    </source>
</evidence>
<protein>
    <submittedName>
        <fullName evidence="2">Uncharacterized protein</fullName>
    </submittedName>
</protein>
<geneLocation type="plasmid" evidence="2 3">
    <name>p1</name>
</geneLocation>
<keyword evidence="1" id="KW-0812">Transmembrane</keyword>
<feature type="transmembrane region" description="Helical" evidence="1">
    <location>
        <begin position="53"/>
        <end position="72"/>
    </location>
</feature>
<keyword evidence="3" id="KW-1185">Reference proteome</keyword>
<reference evidence="2 3" key="1">
    <citation type="submission" date="2020-09" db="EMBL/GenBank/DDBJ databases">
        <title>Investigation of environmental microbes.</title>
        <authorList>
            <person name="Ou Y."/>
            <person name="Kang Q."/>
        </authorList>
    </citation>
    <scope>NUCLEOTIDE SEQUENCE [LARGE SCALE GENOMIC DNA]</scope>
    <source>
        <strain evidence="2 3">KJZ-14</strain>
        <plasmid evidence="2 3">p1</plasmid>
    </source>
</reference>
<dbReference type="KEGG" id="rter:IDM49_11510"/>
<keyword evidence="2" id="KW-0614">Plasmid</keyword>
<dbReference type="EMBL" id="CP062960">
    <property type="protein sequence ID" value="QOW64720.1"/>
    <property type="molecule type" value="Genomic_DNA"/>
</dbReference>
<evidence type="ECO:0000313" key="2">
    <source>
        <dbReference type="EMBL" id="QOW64720.1"/>
    </source>
</evidence>
<gene>
    <name evidence="2" type="ORF">IDM49_11510</name>
</gene>